<sequence>MSDDLRKMYQYGTQHTVILPERKALKEVTFLIQGHCEELIRDNSRYEYEQPVISTITRCCKTTIKKSHMA</sequence>
<reference evidence="1 2" key="1">
    <citation type="journal article" date="2014" name="Nat. Commun.">
        <title>Molecular traces of alternative social organization in a termite genome.</title>
        <authorList>
            <person name="Terrapon N."/>
            <person name="Li C."/>
            <person name="Robertson H.M."/>
            <person name="Ji L."/>
            <person name="Meng X."/>
            <person name="Booth W."/>
            <person name="Chen Z."/>
            <person name="Childers C.P."/>
            <person name="Glastad K.M."/>
            <person name="Gokhale K."/>
            <person name="Gowin J."/>
            <person name="Gronenberg W."/>
            <person name="Hermansen R.A."/>
            <person name="Hu H."/>
            <person name="Hunt B.G."/>
            <person name="Huylmans A.K."/>
            <person name="Khalil S.M."/>
            <person name="Mitchell R.D."/>
            <person name="Munoz-Torres M.C."/>
            <person name="Mustard J.A."/>
            <person name="Pan H."/>
            <person name="Reese J.T."/>
            <person name="Scharf M.E."/>
            <person name="Sun F."/>
            <person name="Vogel H."/>
            <person name="Xiao J."/>
            <person name="Yang W."/>
            <person name="Yang Z."/>
            <person name="Yang Z."/>
            <person name="Zhou J."/>
            <person name="Zhu J."/>
            <person name="Brent C.S."/>
            <person name="Elsik C.G."/>
            <person name="Goodisman M.A."/>
            <person name="Liberles D.A."/>
            <person name="Roe R.M."/>
            <person name="Vargo E.L."/>
            <person name="Vilcinskas A."/>
            <person name="Wang J."/>
            <person name="Bornberg-Bauer E."/>
            <person name="Korb J."/>
            <person name="Zhang G."/>
            <person name="Liebig J."/>
        </authorList>
    </citation>
    <scope>NUCLEOTIDE SEQUENCE [LARGE SCALE GENOMIC DNA]</scope>
    <source>
        <tissue evidence="1">Whole organism</tissue>
    </source>
</reference>
<evidence type="ECO:0000313" key="1">
    <source>
        <dbReference type="EMBL" id="KDR12687.1"/>
    </source>
</evidence>
<protein>
    <submittedName>
        <fullName evidence="1">Uncharacterized protein</fullName>
    </submittedName>
</protein>
<proteinExistence type="predicted"/>
<dbReference type="AlphaFoldDB" id="A0A067R419"/>
<organism evidence="1 2">
    <name type="scientific">Zootermopsis nevadensis</name>
    <name type="common">Dampwood termite</name>
    <dbReference type="NCBI Taxonomy" id="136037"/>
    <lineage>
        <taxon>Eukaryota</taxon>
        <taxon>Metazoa</taxon>
        <taxon>Ecdysozoa</taxon>
        <taxon>Arthropoda</taxon>
        <taxon>Hexapoda</taxon>
        <taxon>Insecta</taxon>
        <taxon>Pterygota</taxon>
        <taxon>Neoptera</taxon>
        <taxon>Polyneoptera</taxon>
        <taxon>Dictyoptera</taxon>
        <taxon>Blattodea</taxon>
        <taxon>Blattoidea</taxon>
        <taxon>Termitoidae</taxon>
        <taxon>Termopsidae</taxon>
        <taxon>Zootermopsis</taxon>
    </lineage>
</organism>
<keyword evidence="2" id="KW-1185">Reference proteome</keyword>
<evidence type="ECO:0000313" key="2">
    <source>
        <dbReference type="Proteomes" id="UP000027135"/>
    </source>
</evidence>
<accession>A0A067R419</accession>
<dbReference type="InParanoid" id="A0A067R419"/>
<dbReference type="Proteomes" id="UP000027135">
    <property type="component" value="Unassembled WGS sequence"/>
</dbReference>
<name>A0A067R419_ZOONE</name>
<dbReference type="EMBL" id="KK852999">
    <property type="protein sequence ID" value="KDR12687.1"/>
    <property type="molecule type" value="Genomic_DNA"/>
</dbReference>
<gene>
    <name evidence="1" type="ORF">L798_13347</name>
</gene>